<feature type="compositionally biased region" description="Basic and acidic residues" evidence="1">
    <location>
        <begin position="59"/>
        <end position="72"/>
    </location>
</feature>
<evidence type="ECO:0000256" key="1">
    <source>
        <dbReference type="SAM" id="MobiDB-lite"/>
    </source>
</evidence>
<dbReference type="EMBL" id="CADEBD010000284">
    <property type="protein sequence ID" value="CAB3229051.1"/>
    <property type="molecule type" value="Genomic_DNA"/>
</dbReference>
<comment type="caution">
    <text evidence="2">The sequence shown here is derived from an EMBL/GenBank/DDBJ whole genome shotgun (WGS) entry which is preliminary data.</text>
</comment>
<feature type="region of interest" description="Disordered" evidence="1">
    <location>
        <begin position="59"/>
        <end position="83"/>
    </location>
</feature>
<name>A0A8S0Z8N6_ARCPL</name>
<protein>
    <submittedName>
        <fullName evidence="2">Uncharacterized protein</fullName>
    </submittedName>
</protein>
<dbReference type="OrthoDB" id="196717at2759"/>
<dbReference type="AlphaFoldDB" id="A0A8S0Z8N6"/>
<evidence type="ECO:0000313" key="2">
    <source>
        <dbReference type="EMBL" id="CAB3229051.1"/>
    </source>
</evidence>
<feature type="compositionally biased region" description="Basic residues" evidence="1">
    <location>
        <begin position="73"/>
        <end position="83"/>
    </location>
</feature>
<dbReference type="Proteomes" id="UP000494256">
    <property type="component" value="Unassembled WGS sequence"/>
</dbReference>
<gene>
    <name evidence="2" type="ORF">APLA_LOCUS3832</name>
</gene>
<evidence type="ECO:0000313" key="3">
    <source>
        <dbReference type="Proteomes" id="UP000494256"/>
    </source>
</evidence>
<organism evidence="2 3">
    <name type="scientific">Arctia plantaginis</name>
    <name type="common">Wood tiger moth</name>
    <name type="synonym">Phalaena plantaginis</name>
    <dbReference type="NCBI Taxonomy" id="874455"/>
    <lineage>
        <taxon>Eukaryota</taxon>
        <taxon>Metazoa</taxon>
        <taxon>Ecdysozoa</taxon>
        <taxon>Arthropoda</taxon>
        <taxon>Hexapoda</taxon>
        <taxon>Insecta</taxon>
        <taxon>Pterygota</taxon>
        <taxon>Neoptera</taxon>
        <taxon>Endopterygota</taxon>
        <taxon>Lepidoptera</taxon>
        <taxon>Glossata</taxon>
        <taxon>Ditrysia</taxon>
        <taxon>Noctuoidea</taxon>
        <taxon>Erebidae</taxon>
        <taxon>Arctiinae</taxon>
        <taxon>Arctia</taxon>
    </lineage>
</organism>
<proteinExistence type="predicted"/>
<sequence length="83" mass="9364">MPPLRVRPRLRPAHAGGLPCMGVRTLSLGRSDRTKLVTASINRWAAAVSFCEDVMLQKEAAERDRERGDPARTRRRRGRGRGR</sequence>
<accession>A0A8S0Z8N6</accession>
<reference evidence="2 3" key="1">
    <citation type="submission" date="2020-04" db="EMBL/GenBank/DDBJ databases">
        <authorList>
            <person name="Wallbank WR R."/>
            <person name="Pardo Diaz C."/>
            <person name="Kozak K."/>
            <person name="Martin S."/>
            <person name="Jiggins C."/>
            <person name="Moest M."/>
            <person name="Warren A I."/>
            <person name="Byers J.R.P. K."/>
            <person name="Montejo-Kovacevich G."/>
            <person name="Yen C E."/>
        </authorList>
    </citation>
    <scope>NUCLEOTIDE SEQUENCE [LARGE SCALE GENOMIC DNA]</scope>
</reference>